<feature type="domain" description="PAC" evidence="8">
    <location>
        <begin position="1492"/>
        <end position="1544"/>
    </location>
</feature>
<evidence type="ECO:0000256" key="1">
    <source>
        <dbReference type="ARBA" id="ARBA00000085"/>
    </source>
</evidence>
<feature type="domain" description="PAS" evidence="7">
    <location>
        <begin position="247"/>
        <end position="317"/>
    </location>
</feature>
<evidence type="ECO:0000259" key="8">
    <source>
        <dbReference type="PROSITE" id="PS50113"/>
    </source>
</evidence>
<gene>
    <name evidence="9" type="ORF">H8R23_11920</name>
</gene>
<dbReference type="PROSITE" id="PS50113">
    <property type="entry name" value="PAC"/>
    <property type="match status" value="4"/>
</dbReference>
<feature type="domain" description="PAS" evidence="7">
    <location>
        <begin position="619"/>
        <end position="671"/>
    </location>
</feature>
<reference evidence="9 10" key="1">
    <citation type="submission" date="2020-08" db="EMBL/GenBank/DDBJ databases">
        <title>Description of novel Flavobacterium F-380 isolate.</title>
        <authorList>
            <person name="Saticioglu I.B."/>
            <person name="Duman M."/>
            <person name="Altun S."/>
        </authorList>
    </citation>
    <scope>NUCLEOTIDE SEQUENCE [LARGE SCALE GENOMIC DNA]</scope>
    <source>
        <strain evidence="9 10">F-380</strain>
    </source>
</reference>
<dbReference type="Gene3D" id="3.30.450.20">
    <property type="entry name" value="PAS domain"/>
    <property type="match status" value="14"/>
</dbReference>
<dbReference type="SUPFAM" id="SSF55874">
    <property type="entry name" value="ATPase domain of HSP90 chaperone/DNA topoisomerase II/histidine kinase"/>
    <property type="match status" value="1"/>
</dbReference>
<feature type="domain" description="PAC" evidence="8">
    <location>
        <begin position="1861"/>
        <end position="1913"/>
    </location>
</feature>
<dbReference type="EMBL" id="JACRUJ010000004">
    <property type="protein sequence ID" value="MBC5842115.1"/>
    <property type="molecule type" value="Genomic_DNA"/>
</dbReference>
<feature type="domain" description="PAS" evidence="7">
    <location>
        <begin position="372"/>
        <end position="442"/>
    </location>
</feature>
<protein>
    <recommendedName>
        <fullName evidence="2">histidine kinase</fullName>
        <ecNumber evidence="2">2.7.13.3</ecNumber>
    </recommendedName>
</protein>
<dbReference type="InterPro" id="IPR036097">
    <property type="entry name" value="HisK_dim/P_sf"/>
</dbReference>
<feature type="domain" description="PAC" evidence="8">
    <location>
        <begin position="565"/>
        <end position="622"/>
    </location>
</feature>
<dbReference type="InterPro" id="IPR004358">
    <property type="entry name" value="Sig_transdc_His_kin-like_C"/>
</dbReference>
<dbReference type="Pfam" id="PF13426">
    <property type="entry name" value="PAS_9"/>
    <property type="match status" value="2"/>
</dbReference>
<dbReference type="CDD" id="cd00082">
    <property type="entry name" value="HisKA"/>
    <property type="match status" value="1"/>
</dbReference>
<dbReference type="NCBIfam" id="TIGR00229">
    <property type="entry name" value="sensory_box"/>
    <property type="match status" value="10"/>
</dbReference>
<keyword evidence="5" id="KW-0418">Kinase</keyword>
<dbReference type="Gene3D" id="3.30.565.10">
    <property type="entry name" value="Histidine kinase-like ATPase, C-terminal domain"/>
    <property type="match status" value="1"/>
</dbReference>
<sequence>MKQNDYTTQLLDQSAALFWVVDRDYLLVYANKSYQNLMLQGTGAKKELNKPVFAEGFGEGYTEKWKAFYDRAFQGEHFEIEEHFYHPETKKIQYGQNTFEPLYDADSKVYAIACQWKDITRIVKQRSEANQLIDASLDVFCTINSEGYFVYISAAVVDLWGYLPEELVNTPFLDLILEEDIAKTNAITSAIFNGEEIRSFENRYKKKNGDIAYNLWSARWDSETKLIYCVARDGKEKNEHDKIIQLSEQRFKALVQEGSDMVTILDEDGNYKFVSPTNQIVLGFTPEEYIGKNAFQFIHPDDEQRTLESLKKISRTKTVVVEPYRFLNYKKEWRWIETVLTNMLDNPAINGIVSNSRDITDKVVQDALIQRSELRFKALVQDGSDMISIVNAEGKYIYTSPTTTSILGITPEDFLHKSVFDFVHPDDAAHCMTSMKEVITEKRVVVPPFRLRDGKHEWRWIETVLTNMLDNPAVQGLVANSRDITEAINTRKQIEASEQFNRTVLESSPDCFKILDIEGQIQYMNYNGLCQMEIDDFSTVKNKKWSTLWGPQNELLVQKALDKALSGEVAHFTALCATAKGTPKWWDVLVSPVGKQGEPIDQIISVSRDITKQKKEEQRLKLLTSVITNTHDAVLITEAEPLDHPGPIIIYVNDAFTKMTGYTAEEVIGKSPRILQGPNSNSEDLQKLGEAIRKWESYEVTTINYKKNGEEFWINFTVTPVADNNGWYTHWIAIERDVTLQKNKELEKELLAQISTDFNTKKNYIKAAKSLCKTLSNFGKFDLIELWVPSVEKNAMKLLCHYLGNQNDLIFYDTTEGVNSLQLNEGLCGTVWAEKTQILWDRIEISKQFVRKKAAEKIGLKSLLGVPLIIKNEVIGVLQIGTKKDVAYLKKHCEILAHLEQFIASELNRKKLETDLNIMFASIPDIVCTIDFNGRFVKINQAVTTILGYTEEELLFQSYKQFIHPEDIDIAATEFEKIIKGQSTFKFEVRYLTKKGEIVWLSWNSQPSIDEGVVFSIVKSITEEKKLRELNEKVGSLAKIGSWEVDFSNQSLYWSEEVHKMHETDPNTYTPELESAITFYREDFREMVKTGISNSISSGEAFDFEAVVVTTNKKEIWVRSIGNPEFINGACTKFYGSFQDISSIKDVEQRLQSLSNNLPGIIFQYLIHPDGTDSIRSIQGDVEELWGFTKHQVTEGFNIVWNQIKKADHFDEVQNSILSSITNKAKWTSRVKYMHPNGELRTHIGHGTPSFLVDGTILFNSIVLDITQEAKNEMLLEEASKIARLGSWEMDVLNEREDGMYWSPIIWDILELDKNYDPSLTGLIELQIGESKTLTERAINRLIQDGVEFEEELLLITGKGNKCWVKASGKSERINNVCVKIYGSFQDITERKNTELKIVQSEQEYRALAFQLQLQQTHLENAQKIAKIGSWETNLKDFTLSWSDETYRIFGIDNDGEDMNHQKFMSHVHPLDQEKVEKALGDSLMDSTKRNHFIEHRILSKDGTEKTVEERWKVDFDENETPLIAVGSCQDITERKKSELERNSLLTTIENSLNEIYIFDYKTFKFNYLNKGALVNLGYTEDEIRNLTPFDIKPDFNLESFKDLISPLINKEKSKIIFFTSHERKDGTLYPTEVHLQLVSIGNKKSFIAIVLDITERKKAEEEFILVYKEKNSILERITEAFVSLDSNWCYTHMNKKAGEIFNTDPETIVGKHIWTEFPEGRNQSLHRAYEKAMKTQEYCYVEEYYEPYNMWFENHIYPSTNGLSVFFRDVTARKRIEEQLRKSNERFEKVTEATNDAIWDWDIINNTFFRSKAIERFFGGTTLQTLVGTDLWKDKFHEDDLAKIQESVNEALANPTVNRWEFEYRIYNDKREIIYIIDRGLIIRDDLGEAIRMVGAMTDITHQKQLTLQLSELNHSLKLHAQELERSNEELEQFAFVASHDLQEPLRMISSFMDLLKRKYGDLLDEKALRYIYFATDGATRMKKIILDLLDYSRAGKSTEEKESIELNEIINSYKLLRRSSIKNKSVEINSDSLPVLLSYKAAVTQVFHCLLDNAIKYSTEGIAPIIEINALEKELEWQFSIKDNGIGIDSQFFSKIFVIFQRLHNNEEYEGTGIGLSIVKRQVEFLGGSIWVESKLGKGSIFYFTIPKN</sequence>
<dbReference type="PROSITE" id="PS50109">
    <property type="entry name" value="HIS_KIN"/>
    <property type="match status" value="1"/>
</dbReference>
<evidence type="ECO:0000313" key="9">
    <source>
        <dbReference type="EMBL" id="MBC5842115.1"/>
    </source>
</evidence>
<dbReference type="Proteomes" id="UP000629963">
    <property type="component" value="Unassembled WGS sequence"/>
</dbReference>
<evidence type="ECO:0000256" key="4">
    <source>
        <dbReference type="ARBA" id="ARBA00022679"/>
    </source>
</evidence>
<name>A0ABR7J992_9FLAO</name>
<dbReference type="Pfam" id="PF00512">
    <property type="entry name" value="HisKA"/>
    <property type="match status" value="1"/>
</dbReference>
<keyword evidence="4" id="KW-0808">Transferase</keyword>
<dbReference type="InterPro" id="IPR003594">
    <property type="entry name" value="HATPase_dom"/>
</dbReference>
<dbReference type="InterPro" id="IPR003661">
    <property type="entry name" value="HisK_dim/P_dom"/>
</dbReference>
<dbReference type="InterPro" id="IPR000014">
    <property type="entry name" value="PAS"/>
</dbReference>
<dbReference type="SMART" id="SM00388">
    <property type="entry name" value="HisKA"/>
    <property type="match status" value="1"/>
</dbReference>
<dbReference type="Gene3D" id="1.10.287.130">
    <property type="match status" value="1"/>
</dbReference>
<dbReference type="Gene3D" id="2.10.70.100">
    <property type="match status" value="1"/>
</dbReference>
<dbReference type="Pfam" id="PF02518">
    <property type="entry name" value="HATPase_c"/>
    <property type="match status" value="1"/>
</dbReference>
<dbReference type="SMART" id="SM00091">
    <property type="entry name" value="PAS"/>
    <property type="match status" value="11"/>
</dbReference>
<evidence type="ECO:0000256" key="3">
    <source>
        <dbReference type="ARBA" id="ARBA00022553"/>
    </source>
</evidence>
<dbReference type="PANTHER" id="PTHR43304:SF1">
    <property type="entry name" value="PAC DOMAIN-CONTAINING PROTEIN"/>
    <property type="match status" value="1"/>
</dbReference>
<comment type="caution">
    <text evidence="9">The sequence shown here is derived from an EMBL/GenBank/DDBJ whole genome shotgun (WGS) entry which is preliminary data.</text>
</comment>
<evidence type="ECO:0000259" key="7">
    <source>
        <dbReference type="PROSITE" id="PS50112"/>
    </source>
</evidence>
<keyword evidence="10" id="KW-1185">Reference proteome</keyword>
<evidence type="ECO:0000259" key="6">
    <source>
        <dbReference type="PROSITE" id="PS50109"/>
    </source>
</evidence>
<dbReference type="InterPro" id="IPR000700">
    <property type="entry name" value="PAS-assoc_C"/>
</dbReference>
<organism evidence="9 10">
    <name type="scientific">Flavobacterium kayseriense</name>
    <dbReference type="NCBI Taxonomy" id="2764714"/>
    <lineage>
        <taxon>Bacteria</taxon>
        <taxon>Pseudomonadati</taxon>
        <taxon>Bacteroidota</taxon>
        <taxon>Flavobacteriia</taxon>
        <taxon>Flavobacteriales</taxon>
        <taxon>Flavobacteriaceae</taxon>
        <taxon>Flavobacterium</taxon>
    </lineage>
</organism>
<feature type="domain" description="Histidine kinase" evidence="6">
    <location>
        <begin position="1938"/>
        <end position="2151"/>
    </location>
</feature>
<feature type="domain" description="PAS" evidence="7">
    <location>
        <begin position="912"/>
        <end position="982"/>
    </location>
</feature>
<comment type="catalytic activity">
    <reaction evidence="1">
        <text>ATP + protein L-histidine = ADP + protein N-phospho-L-histidine.</text>
        <dbReference type="EC" id="2.7.13.3"/>
    </reaction>
</comment>
<dbReference type="SUPFAM" id="SSF55785">
    <property type="entry name" value="PYP-like sensor domain (PAS domain)"/>
    <property type="match status" value="14"/>
</dbReference>
<proteinExistence type="predicted"/>
<dbReference type="Pfam" id="PF08448">
    <property type="entry name" value="PAS_4"/>
    <property type="match status" value="3"/>
</dbReference>
<dbReference type="InterPro" id="IPR035965">
    <property type="entry name" value="PAS-like_dom_sf"/>
</dbReference>
<dbReference type="CDD" id="cd00130">
    <property type="entry name" value="PAS"/>
    <property type="match status" value="8"/>
</dbReference>
<feature type="domain" description="PAS" evidence="7">
    <location>
        <begin position="125"/>
        <end position="195"/>
    </location>
</feature>
<feature type="domain" description="PAC" evidence="8">
    <location>
        <begin position="696"/>
        <end position="750"/>
    </location>
</feature>
<evidence type="ECO:0000256" key="2">
    <source>
        <dbReference type="ARBA" id="ARBA00012438"/>
    </source>
</evidence>
<dbReference type="PANTHER" id="PTHR43304">
    <property type="entry name" value="PHYTOCHROME-LIKE PROTEIN CPH1"/>
    <property type="match status" value="1"/>
</dbReference>
<dbReference type="InterPro" id="IPR003018">
    <property type="entry name" value="GAF"/>
</dbReference>
<dbReference type="InterPro" id="IPR052162">
    <property type="entry name" value="Sensor_kinase/Photoreceptor"/>
</dbReference>
<dbReference type="RefSeq" id="WP_187010615.1">
    <property type="nucleotide sequence ID" value="NZ_JACRUI010000004.1"/>
</dbReference>
<dbReference type="Gene3D" id="3.30.450.40">
    <property type="match status" value="1"/>
</dbReference>
<dbReference type="Pfam" id="PF08447">
    <property type="entry name" value="PAS_3"/>
    <property type="match status" value="6"/>
</dbReference>
<dbReference type="PRINTS" id="PR00344">
    <property type="entry name" value="BCTRLSENSOR"/>
</dbReference>
<dbReference type="InterPro" id="IPR013655">
    <property type="entry name" value="PAS_fold_3"/>
</dbReference>
<dbReference type="InterPro" id="IPR005467">
    <property type="entry name" value="His_kinase_dom"/>
</dbReference>
<feature type="domain" description="PAS" evidence="7">
    <location>
        <begin position="1784"/>
        <end position="1856"/>
    </location>
</feature>
<evidence type="ECO:0000256" key="5">
    <source>
        <dbReference type="ARBA" id="ARBA00022777"/>
    </source>
</evidence>
<dbReference type="SMART" id="SM00086">
    <property type="entry name" value="PAC"/>
    <property type="match status" value="12"/>
</dbReference>
<dbReference type="PROSITE" id="PS50112">
    <property type="entry name" value="PAS"/>
    <property type="match status" value="6"/>
</dbReference>
<accession>A0ABR7J992</accession>
<dbReference type="InterPro" id="IPR001610">
    <property type="entry name" value="PAC"/>
</dbReference>
<dbReference type="InterPro" id="IPR013656">
    <property type="entry name" value="PAS_4"/>
</dbReference>
<evidence type="ECO:0000313" key="10">
    <source>
        <dbReference type="Proteomes" id="UP000629963"/>
    </source>
</evidence>
<dbReference type="Pfam" id="PF13185">
    <property type="entry name" value="GAF_2"/>
    <property type="match status" value="1"/>
</dbReference>
<dbReference type="InterPro" id="IPR036890">
    <property type="entry name" value="HATPase_C_sf"/>
</dbReference>
<keyword evidence="3" id="KW-0597">Phosphoprotein</keyword>
<dbReference type="SMART" id="SM00387">
    <property type="entry name" value="HATPase_c"/>
    <property type="match status" value="1"/>
</dbReference>
<dbReference type="EC" id="2.7.13.3" evidence="2"/>
<dbReference type="InterPro" id="IPR029016">
    <property type="entry name" value="GAF-like_dom_sf"/>
</dbReference>
<dbReference type="SUPFAM" id="SSF47384">
    <property type="entry name" value="Homodimeric domain of signal transducing histidine kinase"/>
    <property type="match status" value="1"/>
</dbReference>
<dbReference type="SUPFAM" id="SSF55781">
    <property type="entry name" value="GAF domain-like"/>
    <property type="match status" value="1"/>
</dbReference>